<dbReference type="AlphaFoldDB" id="A0AAP4FE05"/>
<evidence type="ECO:0000313" key="1">
    <source>
        <dbReference type="EMBL" id="MDK6275939.1"/>
    </source>
</evidence>
<reference evidence="1" key="1">
    <citation type="submission" date="2023-05" db="EMBL/GenBank/DDBJ databases">
        <title>Cataloging the Phylogenetic Diversity of Human Bladder Bacteria.</title>
        <authorList>
            <person name="Du J."/>
        </authorList>
    </citation>
    <scope>NUCLEOTIDE SEQUENCE</scope>
    <source>
        <strain evidence="1">UMB9978</strain>
    </source>
</reference>
<name>A0AAP4FE05_9MICC</name>
<evidence type="ECO:0000313" key="2">
    <source>
        <dbReference type="Proteomes" id="UP001240483"/>
    </source>
</evidence>
<sequence length="229" mass="25517">MTNETRRWTYLQGADLDHVVEEAGRLYEGGATGREIRATLGLTEMQMRRVARIAGLDLLARHRESTRLAPDEIQHGTPSAWSYHGCRCDVCVEARAVYKKREREAERARYAADPDAPGWPPHGTTRRATLGCTCDTCITAQTSETRARQAETVATARNTGKAWTGPELEIVADRSRKIRDIAVMLGRTYASVSNARRALDDPRNGRHAAYTELLGQHGRDPFPGSRDET</sequence>
<organism evidence="1 2">
    <name type="scientific">Pseudoglutamicibacter cumminsii</name>
    <dbReference type="NCBI Taxonomy" id="156979"/>
    <lineage>
        <taxon>Bacteria</taxon>
        <taxon>Bacillati</taxon>
        <taxon>Actinomycetota</taxon>
        <taxon>Actinomycetes</taxon>
        <taxon>Micrococcales</taxon>
        <taxon>Micrococcaceae</taxon>
        <taxon>Pseudoglutamicibacter</taxon>
    </lineage>
</organism>
<accession>A0AAP4FE05</accession>
<gene>
    <name evidence="1" type="ORF">QP116_09400</name>
</gene>
<dbReference type="RefSeq" id="WP_285333578.1">
    <property type="nucleotide sequence ID" value="NZ_JASODW010000018.1"/>
</dbReference>
<proteinExistence type="predicted"/>
<comment type="caution">
    <text evidence="1">The sequence shown here is derived from an EMBL/GenBank/DDBJ whole genome shotgun (WGS) entry which is preliminary data.</text>
</comment>
<dbReference type="EMBL" id="JASODW010000018">
    <property type="protein sequence ID" value="MDK6275939.1"/>
    <property type="molecule type" value="Genomic_DNA"/>
</dbReference>
<protein>
    <submittedName>
        <fullName evidence="1">Uncharacterized protein</fullName>
    </submittedName>
</protein>
<dbReference type="Proteomes" id="UP001240483">
    <property type="component" value="Unassembled WGS sequence"/>
</dbReference>